<feature type="transmembrane region" description="Helical" evidence="7">
    <location>
        <begin position="330"/>
        <end position="351"/>
    </location>
</feature>
<feature type="transmembrane region" description="Helical" evidence="7">
    <location>
        <begin position="456"/>
        <end position="478"/>
    </location>
</feature>
<keyword evidence="2" id="KW-0813">Transport</keyword>
<feature type="transmembrane region" description="Helical" evidence="7">
    <location>
        <begin position="202"/>
        <end position="221"/>
    </location>
</feature>
<dbReference type="Proteomes" id="UP000599879">
    <property type="component" value="Unassembled WGS sequence"/>
</dbReference>
<reference evidence="9" key="2">
    <citation type="journal article" date="2020" name="Microorganisms">
        <title>Reliable Identification of Environmental Pseudomonas Isolates Using the rpoD Gene.</title>
        <authorList>
            <consortium name="The Broad Institute Genome Sequencing Platform"/>
            <person name="Girard L."/>
            <person name="Lood C."/>
            <person name="Rokni-Zadeh H."/>
            <person name="van Noort V."/>
            <person name="Lavigne R."/>
            <person name="De Mot R."/>
        </authorList>
    </citation>
    <scope>NUCLEOTIDE SEQUENCE</scope>
    <source>
        <strain evidence="9">SWRI10</strain>
    </source>
</reference>
<dbReference type="PANTHER" id="PTHR43791">
    <property type="entry name" value="PERMEASE-RELATED"/>
    <property type="match status" value="1"/>
</dbReference>
<dbReference type="GO" id="GO:0016020">
    <property type="term" value="C:membrane"/>
    <property type="evidence" value="ECO:0007669"/>
    <property type="project" value="UniProtKB-SubCell"/>
</dbReference>
<evidence type="ECO:0000313" key="12">
    <source>
        <dbReference type="Proteomes" id="UP001621534"/>
    </source>
</evidence>
<dbReference type="AlphaFoldDB" id="A0A923G0A8"/>
<feature type="transmembrane region" description="Helical" evidence="7">
    <location>
        <begin position="61"/>
        <end position="78"/>
    </location>
</feature>
<feature type="transmembrane region" description="Helical" evidence="7">
    <location>
        <begin position="388"/>
        <end position="407"/>
    </location>
</feature>
<evidence type="ECO:0000313" key="9">
    <source>
        <dbReference type="EMBL" id="MBC3441751.1"/>
    </source>
</evidence>
<feature type="transmembrane region" description="Helical" evidence="7">
    <location>
        <begin position="297"/>
        <end position="318"/>
    </location>
</feature>
<proteinExistence type="predicted"/>
<evidence type="ECO:0000313" key="11">
    <source>
        <dbReference type="EMBL" id="MFK5734760.1"/>
    </source>
</evidence>
<comment type="caution">
    <text evidence="9">The sequence shown here is derived from an EMBL/GenBank/DDBJ whole genome shotgun (WGS) entry which is preliminary data.</text>
</comment>
<feature type="transmembrane region" description="Helical" evidence="7">
    <location>
        <begin position="165"/>
        <end position="190"/>
    </location>
</feature>
<keyword evidence="4" id="KW-0058">Aromatic hydrocarbons catabolism</keyword>
<organism evidence="9">
    <name type="scientific">Pseudomonas urmiensis</name>
    <dbReference type="NCBI Taxonomy" id="2745493"/>
    <lineage>
        <taxon>Bacteria</taxon>
        <taxon>Pseudomonadati</taxon>
        <taxon>Pseudomonadota</taxon>
        <taxon>Gammaproteobacteria</taxon>
        <taxon>Pseudomonadales</taxon>
        <taxon>Pseudomonadaceae</taxon>
        <taxon>Pseudomonas</taxon>
    </lineage>
</organism>
<dbReference type="EMBL" id="JABWRE020000001">
    <property type="protein sequence ID" value="MBV4534950.1"/>
    <property type="molecule type" value="Genomic_DNA"/>
</dbReference>
<dbReference type="PANTHER" id="PTHR43791:SF36">
    <property type="entry name" value="TRANSPORTER, PUTATIVE (AFU_ORTHOLOGUE AFUA_6G08340)-RELATED"/>
    <property type="match status" value="1"/>
</dbReference>
<dbReference type="Proteomes" id="UP001621534">
    <property type="component" value="Unassembled WGS sequence"/>
</dbReference>
<feature type="domain" description="Major facilitator superfamily (MFS) profile" evidence="8">
    <location>
        <begin position="65"/>
        <end position="478"/>
    </location>
</feature>
<dbReference type="GO" id="GO:0022857">
    <property type="term" value="F:transmembrane transporter activity"/>
    <property type="evidence" value="ECO:0007669"/>
    <property type="project" value="InterPro"/>
</dbReference>
<dbReference type="PROSITE" id="PS50850">
    <property type="entry name" value="MFS"/>
    <property type="match status" value="1"/>
</dbReference>
<reference evidence="9" key="3">
    <citation type="submission" date="2020-07" db="EMBL/GenBank/DDBJ databases">
        <authorList>
            <person name="Lood C."/>
            <person name="Girard L."/>
        </authorList>
    </citation>
    <scope>NUCLEOTIDE SEQUENCE</scope>
    <source>
        <strain evidence="9">SWRI10</strain>
    </source>
</reference>
<dbReference type="InterPro" id="IPR036259">
    <property type="entry name" value="MFS_trans_sf"/>
</dbReference>
<name>A0A923G0A8_9PSED</name>
<dbReference type="InterPro" id="IPR020846">
    <property type="entry name" value="MFS_dom"/>
</dbReference>
<evidence type="ECO:0000256" key="4">
    <source>
        <dbReference type="ARBA" id="ARBA00022797"/>
    </source>
</evidence>
<evidence type="ECO:0000313" key="10">
    <source>
        <dbReference type="EMBL" id="MBV4534950.1"/>
    </source>
</evidence>
<gene>
    <name evidence="10" type="ORF">HU737_003025</name>
    <name evidence="9" type="ORF">HU737_13740</name>
    <name evidence="11" type="ORF">KW869_14575</name>
</gene>
<feature type="transmembrane region" description="Helical" evidence="7">
    <location>
        <begin position="363"/>
        <end position="382"/>
    </location>
</feature>
<evidence type="ECO:0000256" key="1">
    <source>
        <dbReference type="ARBA" id="ARBA00004141"/>
    </source>
</evidence>
<dbReference type="EMBL" id="JABWRE010000009">
    <property type="protein sequence ID" value="MBC3441751.1"/>
    <property type="molecule type" value="Genomic_DNA"/>
</dbReference>
<dbReference type="Gene3D" id="1.20.1250.20">
    <property type="entry name" value="MFS general substrate transporter like domains"/>
    <property type="match status" value="2"/>
</dbReference>
<dbReference type="CDD" id="cd17319">
    <property type="entry name" value="MFS_ExuT_GudP_like"/>
    <property type="match status" value="1"/>
</dbReference>
<evidence type="ECO:0000259" key="8">
    <source>
        <dbReference type="PROSITE" id="PS50850"/>
    </source>
</evidence>
<comment type="subcellular location">
    <subcellularLocation>
        <location evidence="1">Membrane</location>
        <topology evidence="1">Multi-pass membrane protein</topology>
    </subcellularLocation>
</comment>
<evidence type="ECO:0000256" key="6">
    <source>
        <dbReference type="ARBA" id="ARBA00023136"/>
    </source>
</evidence>
<protein>
    <submittedName>
        <fullName evidence="9">MFS transporter</fullName>
    </submittedName>
</protein>
<keyword evidence="3 7" id="KW-0812">Transmembrane</keyword>
<feature type="transmembrane region" description="Helical" evidence="7">
    <location>
        <begin position="233"/>
        <end position="256"/>
    </location>
</feature>
<dbReference type="SUPFAM" id="SSF103473">
    <property type="entry name" value="MFS general substrate transporter"/>
    <property type="match status" value="1"/>
</dbReference>
<dbReference type="Pfam" id="PF07690">
    <property type="entry name" value="MFS_1"/>
    <property type="match status" value="1"/>
</dbReference>
<evidence type="ECO:0000256" key="7">
    <source>
        <dbReference type="SAM" id="Phobius"/>
    </source>
</evidence>
<reference evidence="11 12" key="1">
    <citation type="journal article" date="2012" name="Plant Soil">
        <title>Screening of plant growth-promoting traits in arsenic-resistant bacteria isolated from the rhizosphere of soybean plants from Argentinean agricultural soil.</title>
        <authorList>
            <person name="Wevar Oller A.L."/>
            <person name="Talano M.A."/>
            <person name="Agostini E."/>
        </authorList>
    </citation>
    <scope>NUCLEOTIDE SEQUENCE [LARGE SCALE GENOMIC DNA]</scope>
    <source>
        <strain evidence="11 12">AW4</strain>
    </source>
</reference>
<dbReference type="EMBL" id="JAHWXS010000014">
    <property type="protein sequence ID" value="MFK5734760.1"/>
    <property type="molecule type" value="Genomic_DNA"/>
</dbReference>
<reference evidence="11" key="5">
    <citation type="submission" date="2021-07" db="EMBL/GenBank/DDBJ databases">
        <authorList>
            <person name="Wevar Oller A.L."/>
            <person name="Talano M.A."/>
            <person name="Torres Tejerizo G.A."/>
            <person name="Agostini E."/>
        </authorList>
    </citation>
    <scope>NUCLEOTIDE SEQUENCE</scope>
    <source>
        <strain evidence="11">AW4</strain>
    </source>
</reference>
<evidence type="ECO:0000256" key="3">
    <source>
        <dbReference type="ARBA" id="ARBA00022692"/>
    </source>
</evidence>
<keyword evidence="5 7" id="KW-1133">Transmembrane helix</keyword>
<evidence type="ECO:0000256" key="5">
    <source>
        <dbReference type="ARBA" id="ARBA00022989"/>
    </source>
</evidence>
<sequence>MASPAATLCPDPLHHRAYCARCPVDNNNQACPTCRGASTMHSQPAAPARDPGFEDRTYRKVILRILPILLLCYMAAYLDRVNIGFAKLDMLNDLQFSNTVYALGASVFFWGYFLFEVPSNLLLHRYGARFWIARIMASWAIISMAVAFTVPLAKLFHVEASTMFYVLRFLLGICEAGFFPGVILYLNYWFPTQRQSRVMSGFLMAMPVSLTLGGVLSGWLMTSLDGWHGMAGWQWMLLIEGLPSVIMAVVVFTCLCDNIDKAHWLSADEKQLLKANLQQDNQGKVSRLSEVFFNPRVWLLVFILLTFNTGFYGLAFWMPSIIKSAGITSSFDIGLLTAIPYGVAVIAMLLNARHSNRTGERRLHAAIPAFIGGCGLILSAFFSDNLVLSVVFLTVAASGVLSLMPIFWTLPGTLLSGVAAAAGIGMINAIGNLSGFTGSMITAVAENLTGNINNGTYVLGLCLFVSAVLILAIPASMLGRREAPSNASLKLEAA</sequence>
<accession>A0A923G0A8</accession>
<keyword evidence="6 7" id="KW-0472">Membrane</keyword>
<feature type="transmembrane region" description="Helical" evidence="7">
    <location>
        <begin position="414"/>
        <end position="436"/>
    </location>
</feature>
<feature type="transmembrane region" description="Helical" evidence="7">
    <location>
        <begin position="135"/>
        <end position="153"/>
    </location>
</feature>
<feature type="transmembrane region" description="Helical" evidence="7">
    <location>
        <begin position="98"/>
        <end position="115"/>
    </location>
</feature>
<dbReference type="InterPro" id="IPR011701">
    <property type="entry name" value="MFS"/>
</dbReference>
<evidence type="ECO:0000256" key="2">
    <source>
        <dbReference type="ARBA" id="ARBA00022448"/>
    </source>
</evidence>
<dbReference type="FunFam" id="1.20.1250.20:FF:000018">
    <property type="entry name" value="MFS transporter permease"/>
    <property type="match status" value="1"/>
</dbReference>
<keyword evidence="12" id="KW-1185">Reference proteome</keyword>
<reference evidence="10" key="4">
    <citation type="submission" date="2021-06" db="EMBL/GenBank/DDBJ databases">
        <title>Updating the genus Pseudomonas: Description of 43 new species and partition of the Pseudomonas putida group.</title>
        <authorList>
            <person name="Girard L."/>
            <person name="Lood C."/>
            <person name="Vandamme P."/>
            <person name="Rokni-Zadeh H."/>
            <person name="Van Noort V."/>
            <person name="Hofte M."/>
            <person name="Lavigne R."/>
            <person name="De Mot R."/>
        </authorList>
    </citation>
    <scope>NUCLEOTIDE SEQUENCE</scope>
    <source>
        <strain evidence="10">SWRI10</strain>
    </source>
</reference>